<organism evidence="2 3">
    <name type="scientific">Paxillus rubicundulus Ve08.2h10</name>
    <dbReference type="NCBI Taxonomy" id="930991"/>
    <lineage>
        <taxon>Eukaryota</taxon>
        <taxon>Fungi</taxon>
        <taxon>Dikarya</taxon>
        <taxon>Basidiomycota</taxon>
        <taxon>Agaricomycotina</taxon>
        <taxon>Agaricomycetes</taxon>
        <taxon>Agaricomycetidae</taxon>
        <taxon>Boletales</taxon>
        <taxon>Paxilineae</taxon>
        <taxon>Paxillaceae</taxon>
        <taxon>Paxillus</taxon>
    </lineage>
</organism>
<dbReference type="InParanoid" id="A0A0D0D2P7"/>
<dbReference type="EMBL" id="KN829070">
    <property type="protein sequence ID" value="KIK74209.1"/>
    <property type="molecule type" value="Genomic_DNA"/>
</dbReference>
<protein>
    <submittedName>
        <fullName evidence="2">Uncharacterized protein</fullName>
    </submittedName>
</protein>
<reference evidence="2 3" key="1">
    <citation type="submission" date="2014-04" db="EMBL/GenBank/DDBJ databases">
        <authorList>
            <consortium name="DOE Joint Genome Institute"/>
            <person name="Kuo A."/>
            <person name="Kohler A."/>
            <person name="Jargeat P."/>
            <person name="Nagy L.G."/>
            <person name="Floudas D."/>
            <person name="Copeland A."/>
            <person name="Barry K.W."/>
            <person name="Cichocki N."/>
            <person name="Veneault-Fourrey C."/>
            <person name="LaButti K."/>
            <person name="Lindquist E.A."/>
            <person name="Lipzen A."/>
            <person name="Lundell T."/>
            <person name="Morin E."/>
            <person name="Murat C."/>
            <person name="Sun H."/>
            <person name="Tunlid A."/>
            <person name="Henrissat B."/>
            <person name="Grigoriev I.V."/>
            <person name="Hibbett D.S."/>
            <person name="Martin F."/>
            <person name="Nordberg H.P."/>
            <person name="Cantor M.N."/>
            <person name="Hua S.X."/>
        </authorList>
    </citation>
    <scope>NUCLEOTIDE SEQUENCE [LARGE SCALE GENOMIC DNA]</scope>
    <source>
        <strain evidence="2 3">Ve08.2h10</strain>
    </source>
</reference>
<dbReference type="HOGENOM" id="CLU_075362_1_0_1"/>
<gene>
    <name evidence="2" type="ORF">PAXRUDRAFT_20107</name>
</gene>
<evidence type="ECO:0000256" key="1">
    <source>
        <dbReference type="SAM" id="MobiDB-lite"/>
    </source>
</evidence>
<reference evidence="3" key="2">
    <citation type="submission" date="2015-01" db="EMBL/GenBank/DDBJ databases">
        <title>Evolutionary Origins and Diversification of the Mycorrhizal Mutualists.</title>
        <authorList>
            <consortium name="DOE Joint Genome Institute"/>
            <consortium name="Mycorrhizal Genomics Consortium"/>
            <person name="Kohler A."/>
            <person name="Kuo A."/>
            <person name="Nagy L.G."/>
            <person name="Floudas D."/>
            <person name="Copeland A."/>
            <person name="Barry K.W."/>
            <person name="Cichocki N."/>
            <person name="Veneault-Fourrey C."/>
            <person name="LaButti K."/>
            <person name="Lindquist E.A."/>
            <person name="Lipzen A."/>
            <person name="Lundell T."/>
            <person name="Morin E."/>
            <person name="Murat C."/>
            <person name="Riley R."/>
            <person name="Ohm R."/>
            <person name="Sun H."/>
            <person name="Tunlid A."/>
            <person name="Henrissat B."/>
            <person name="Grigoriev I.V."/>
            <person name="Hibbett D.S."/>
            <person name="Martin F."/>
        </authorList>
    </citation>
    <scope>NUCLEOTIDE SEQUENCE [LARGE SCALE GENOMIC DNA]</scope>
    <source>
        <strain evidence="3">Ve08.2h10</strain>
    </source>
</reference>
<feature type="region of interest" description="Disordered" evidence="1">
    <location>
        <begin position="119"/>
        <end position="177"/>
    </location>
</feature>
<evidence type="ECO:0000313" key="3">
    <source>
        <dbReference type="Proteomes" id="UP000054538"/>
    </source>
</evidence>
<dbReference type="AlphaFoldDB" id="A0A0D0D2P7"/>
<accession>A0A0D0D2P7</accession>
<dbReference type="Proteomes" id="UP000054538">
    <property type="component" value="Unassembled WGS sequence"/>
</dbReference>
<proteinExistence type="predicted"/>
<evidence type="ECO:0000313" key="2">
    <source>
        <dbReference type="EMBL" id="KIK74209.1"/>
    </source>
</evidence>
<keyword evidence="3" id="KW-1185">Reference proteome</keyword>
<sequence length="313" mass="33230">MTPSLLSALLAQSVPPTLKKPDEQVAFEVAAAWLHALTLTIPGDADNLVEERDMWSDKWNVAMGAMGEANAGALAKGLTLQLPVAIIPGVQEVDDAFGRIVIDAIAWREVADRLEAEARARAGSPMAEDPAPTEPAHHTPAASESSQATTRSKMEVALPRGKGKKRSRQDLGGDEVAAFPPQGMVAHQDPCIKYVGSTVPCHGFPGRTCQNDQTGTVPQPVHAAAPVAGPSVQPRPSAGSDEEEEVVIMVRAGKGKAVSARAKGVMVDEGDFEEIMRQLLVCESKVRDTQAQNAGLEGEVLGLKAYINRLRQK</sequence>
<name>A0A0D0D2P7_9AGAM</name>